<dbReference type="RefSeq" id="WP_034247067.1">
    <property type="nucleotide sequence ID" value="NZ_AQRA01000013.1"/>
</dbReference>
<dbReference type="Gene3D" id="1.25.40.10">
    <property type="entry name" value="Tetratricopeptide repeat domain"/>
    <property type="match status" value="1"/>
</dbReference>
<keyword evidence="1" id="KW-0472">Membrane</keyword>
<evidence type="ECO:0000313" key="2">
    <source>
        <dbReference type="EMBL" id="EZH71666.1"/>
    </source>
</evidence>
<comment type="caution">
    <text evidence="2">The sequence shown here is derived from an EMBL/GenBank/DDBJ whole genome shotgun (WGS) entry which is preliminary data.</text>
</comment>
<dbReference type="EMBL" id="AQRA01000013">
    <property type="protein sequence ID" value="EZH71666.1"/>
    <property type="molecule type" value="Genomic_DNA"/>
</dbReference>
<dbReference type="AlphaFoldDB" id="A0A023BNX2"/>
<dbReference type="InterPro" id="IPR011990">
    <property type="entry name" value="TPR-like_helical_dom_sf"/>
</dbReference>
<proteinExistence type="predicted"/>
<evidence type="ECO:0000256" key="1">
    <source>
        <dbReference type="SAM" id="Phobius"/>
    </source>
</evidence>
<feature type="transmembrane region" description="Helical" evidence="1">
    <location>
        <begin position="88"/>
        <end position="106"/>
    </location>
</feature>
<dbReference type="Proteomes" id="UP000023541">
    <property type="component" value="Unassembled WGS sequence"/>
</dbReference>
<evidence type="ECO:0008006" key="4">
    <source>
        <dbReference type="Google" id="ProtNLM"/>
    </source>
</evidence>
<keyword evidence="1" id="KW-0812">Transmembrane</keyword>
<dbReference type="STRING" id="1317122.ATO12_06815"/>
<dbReference type="SUPFAM" id="SSF48452">
    <property type="entry name" value="TPR-like"/>
    <property type="match status" value="1"/>
</dbReference>
<protein>
    <recommendedName>
        <fullName evidence="4">Tetratricopeptide repeat protein</fullName>
    </recommendedName>
</protein>
<dbReference type="eggNOG" id="COG5662">
    <property type="taxonomic scope" value="Bacteria"/>
</dbReference>
<keyword evidence="3" id="KW-1185">Reference proteome</keyword>
<reference evidence="2 3" key="1">
    <citation type="submission" date="2014-04" db="EMBL/GenBank/DDBJ databases">
        <title>Aquimarina sp. 22II-S11-z7 Genome Sequencing.</title>
        <authorList>
            <person name="Lai Q."/>
        </authorList>
    </citation>
    <scope>NUCLEOTIDE SEQUENCE [LARGE SCALE GENOMIC DNA]</scope>
    <source>
        <strain evidence="2 3">22II-S11-z7</strain>
    </source>
</reference>
<dbReference type="OrthoDB" id="958761at2"/>
<keyword evidence="1" id="KW-1133">Transmembrane helix</keyword>
<accession>A0A023BNX2</accession>
<organism evidence="2 3">
    <name type="scientific">Aquimarina atlantica</name>
    <dbReference type="NCBI Taxonomy" id="1317122"/>
    <lineage>
        <taxon>Bacteria</taxon>
        <taxon>Pseudomonadati</taxon>
        <taxon>Bacteroidota</taxon>
        <taxon>Flavobacteriia</taxon>
        <taxon>Flavobacteriales</taxon>
        <taxon>Flavobacteriaceae</taxon>
        <taxon>Aquimarina</taxon>
    </lineage>
</organism>
<sequence>MERTPEIFDKIEGYLSHTLPEEEIIAFEKELAANPELHEEVEKHRALHKTLSDQDTLDFKEKLMQISTTIKEEQDTTSTSISAPYWKIAASIAILLGVGMLLWYTYINSFNNTQDLYGAYYEPFPVEDAMRGNTNNEEMQNIVKNYAKGAYDSVAVMLEKQPNLDNQLRLYLGNSYLNINQEEKAVSSFKDINSNGKYYEVAKWYLSLTYLKLNTPKKSIPLLKEIITYNGAYKDKATKLLKALEKNR</sequence>
<evidence type="ECO:0000313" key="3">
    <source>
        <dbReference type="Proteomes" id="UP000023541"/>
    </source>
</evidence>
<name>A0A023BNX2_9FLAO</name>
<gene>
    <name evidence="2" type="ORF">ATO12_06815</name>
</gene>